<dbReference type="GO" id="GO:0005506">
    <property type="term" value="F:iron ion binding"/>
    <property type="evidence" value="ECO:0007669"/>
    <property type="project" value="InterPro"/>
</dbReference>
<dbReference type="InterPro" id="IPR002346">
    <property type="entry name" value="Mopterin_DH_FAD-bd"/>
</dbReference>
<dbReference type="Gene3D" id="3.30.465.10">
    <property type="match status" value="1"/>
</dbReference>
<evidence type="ECO:0000259" key="4">
    <source>
        <dbReference type="PROSITE" id="PS51387"/>
    </source>
</evidence>
<dbReference type="InterPro" id="IPR016169">
    <property type="entry name" value="FAD-bd_PCMH_sub2"/>
</dbReference>
<dbReference type="InterPro" id="IPR005107">
    <property type="entry name" value="CO_DH_flav_C"/>
</dbReference>
<dbReference type="InterPro" id="IPR036683">
    <property type="entry name" value="CO_DH_flav_C_dom_sf"/>
</dbReference>
<dbReference type="EMBL" id="CAADEY010000109">
    <property type="protein sequence ID" value="VFJ63560.1"/>
    <property type="molecule type" value="Genomic_DNA"/>
</dbReference>
<dbReference type="InterPro" id="IPR036318">
    <property type="entry name" value="FAD-bd_PCMH-like_sf"/>
</dbReference>
<dbReference type="Pfam" id="PF00941">
    <property type="entry name" value="FAD_binding_5"/>
    <property type="match status" value="1"/>
</dbReference>
<dbReference type="InterPro" id="IPR016208">
    <property type="entry name" value="Ald_Oxase/xanthine_DH-like"/>
</dbReference>
<dbReference type="GO" id="GO:0016491">
    <property type="term" value="F:oxidoreductase activity"/>
    <property type="evidence" value="ECO:0007669"/>
    <property type="project" value="InterPro"/>
</dbReference>
<dbReference type="SUPFAM" id="SSF56176">
    <property type="entry name" value="FAD-binding/transporter-associated domain-like"/>
    <property type="match status" value="1"/>
</dbReference>
<organism evidence="5">
    <name type="scientific">Candidatus Kentrum sp. DK</name>
    <dbReference type="NCBI Taxonomy" id="2126562"/>
    <lineage>
        <taxon>Bacteria</taxon>
        <taxon>Pseudomonadati</taxon>
        <taxon>Pseudomonadota</taxon>
        <taxon>Gammaproteobacteria</taxon>
        <taxon>Candidatus Kentrum</taxon>
    </lineage>
</organism>
<protein>
    <submittedName>
        <fullName evidence="5">Xanthine dehydrogenase small subunit</fullName>
    </submittedName>
</protein>
<dbReference type="PANTHER" id="PTHR45444">
    <property type="entry name" value="XANTHINE DEHYDROGENASE"/>
    <property type="match status" value="1"/>
</dbReference>
<dbReference type="InterPro" id="IPR002888">
    <property type="entry name" value="2Fe-2S-bd"/>
</dbReference>
<accession>A0A450TA48</accession>
<dbReference type="PANTHER" id="PTHR45444:SF3">
    <property type="entry name" value="XANTHINE DEHYDROGENASE"/>
    <property type="match status" value="1"/>
</dbReference>
<keyword evidence="2" id="KW-0274">FAD</keyword>
<name>A0A450TA48_9GAMM</name>
<dbReference type="GO" id="GO:0051536">
    <property type="term" value="F:iron-sulfur cluster binding"/>
    <property type="evidence" value="ECO:0007669"/>
    <property type="project" value="InterPro"/>
</dbReference>
<dbReference type="InterPro" id="IPR036884">
    <property type="entry name" value="2Fe-2S-bd_dom_sf"/>
</dbReference>
<dbReference type="SUPFAM" id="SSF47741">
    <property type="entry name" value="CO dehydrogenase ISP C-domain like"/>
    <property type="match status" value="1"/>
</dbReference>
<dbReference type="Gene3D" id="3.30.390.50">
    <property type="entry name" value="CO dehydrogenase flavoprotein, C-terminal domain"/>
    <property type="match status" value="1"/>
</dbReference>
<gene>
    <name evidence="5" type="ORF">BECKDK2373C_GA0170839_11094</name>
</gene>
<dbReference type="GO" id="GO:0071949">
    <property type="term" value="F:FAD binding"/>
    <property type="evidence" value="ECO:0007669"/>
    <property type="project" value="InterPro"/>
</dbReference>
<reference evidence="5" key="1">
    <citation type="submission" date="2019-02" db="EMBL/GenBank/DDBJ databases">
        <authorList>
            <person name="Gruber-Vodicka R. H."/>
            <person name="Seah K. B. B."/>
        </authorList>
    </citation>
    <scope>NUCLEOTIDE SEQUENCE</scope>
    <source>
        <strain evidence="5">BECK_DK161</strain>
    </source>
</reference>
<dbReference type="Gene3D" id="1.10.150.120">
    <property type="entry name" value="[2Fe-2S]-binding domain"/>
    <property type="match status" value="1"/>
</dbReference>
<dbReference type="SUPFAM" id="SSF55447">
    <property type="entry name" value="CO dehydrogenase flavoprotein C-terminal domain-like"/>
    <property type="match status" value="1"/>
</dbReference>
<evidence type="ECO:0000256" key="2">
    <source>
        <dbReference type="ARBA" id="ARBA00022827"/>
    </source>
</evidence>
<evidence type="ECO:0000313" key="5">
    <source>
        <dbReference type="EMBL" id="VFJ63560.1"/>
    </source>
</evidence>
<dbReference type="PROSITE" id="PS51387">
    <property type="entry name" value="FAD_PCMH"/>
    <property type="match status" value="1"/>
</dbReference>
<feature type="domain" description="FAD-binding PCMH-type" evidence="4">
    <location>
        <begin position="187"/>
        <end position="359"/>
    </location>
</feature>
<dbReference type="PROSITE" id="PS51085">
    <property type="entry name" value="2FE2S_FER_2"/>
    <property type="match status" value="1"/>
</dbReference>
<dbReference type="AlphaFoldDB" id="A0A450TA48"/>
<dbReference type="InterPro" id="IPR036010">
    <property type="entry name" value="2Fe-2S_ferredoxin-like_sf"/>
</dbReference>
<feature type="domain" description="2Fe-2S ferredoxin-type" evidence="3">
    <location>
        <begin position="1"/>
        <end position="85"/>
    </location>
</feature>
<dbReference type="SUPFAM" id="SSF54292">
    <property type="entry name" value="2Fe-2S ferredoxin-like"/>
    <property type="match status" value="1"/>
</dbReference>
<dbReference type="Gene3D" id="3.10.20.30">
    <property type="match status" value="1"/>
</dbReference>
<proteinExistence type="predicted"/>
<dbReference type="Pfam" id="PF03450">
    <property type="entry name" value="CO_deh_flav_C"/>
    <property type="match status" value="1"/>
</dbReference>
<sequence>MIDFILNDRDIHTGAPPSGVLLDFLRDSRRLMGTKEACHGEGACGACLVLVGGWNGKTVCYRSMNSCLLPLAEVAGKHVVTIEGLNPDDQALGPIQQAIVDEGATQCGYCTPGIVLALTGLFLDTPAFSEEQAIAAIGGNLCRCTGYQSIRRALTRLRSIGTPPLAPETGKTPMERLVEKGIVPPYFLEVPGRLRALPAPGEPPMEIPPKNTIVGGGTDLWVQRADDLQEGGMTYLSRRADLKGIRIGDGRCRIGAATTFREMEASKVMRDLFPDIGEYFRRIASEPIRNRATVGGNIVNASPIGDVTVFLLALDASLVLNKEGNRRELALKDFFLGYKRTGLRDNELLEEIIFPCWKNDNSGRTTALIKAHPARVPARSADISALPTEQTRFNFEKVSKTTHQDIASVNSAIQITMKDGVMARVHLSAGGVAPIPLYLSRTVAYLTGRKPDVDCAREAASLARSEISPIDDARGSAAYKRLLLDRLIHAHISSLFPGKMSLEGLREEF</sequence>
<dbReference type="InterPro" id="IPR016166">
    <property type="entry name" value="FAD-bd_PCMH"/>
</dbReference>
<evidence type="ECO:0000259" key="3">
    <source>
        <dbReference type="PROSITE" id="PS51085"/>
    </source>
</evidence>
<dbReference type="InterPro" id="IPR012675">
    <property type="entry name" value="Beta-grasp_dom_sf"/>
</dbReference>
<dbReference type="InterPro" id="IPR001041">
    <property type="entry name" value="2Fe-2S_ferredoxin-type"/>
</dbReference>
<keyword evidence="1" id="KW-0285">Flavoprotein</keyword>
<dbReference type="Pfam" id="PF01799">
    <property type="entry name" value="Fer2_2"/>
    <property type="match status" value="1"/>
</dbReference>
<evidence type="ECO:0000256" key="1">
    <source>
        <dbReference type="ARBA" id="ARBA00022630"/>
    </source>
</evidence>
<dbReference type="SMART" id="SM01092">
    <property type="entry name" value="CO_deh_flav_C"/>
    <property type="match status" value="1"/>
</dbReference>